<proteinExistence type="inferred from homology"/>
<dbReference type="FunFam" id="3.30.870.10:FF:000047">
    <property type="entry name" value="Probable tyrosyl-DNA phosphodiesterase"/>
    <property type="match status" value="1"/>
</dbReference>
<evidence type="ECO:0000256" key="10">
    <source>
        <dbReference type="ARBA" id="ARBA00022989"/>
    </source>
</evidence>
<feature type="transmembrane region" description="Helical" evidence="19">
    <location>
        <begin position="316"/>
        <end position="337"/>
    </location>
</feature>
<dbReference type="EMBL" id="ML732863">
    <property type="protein sequence ID" value="KAB8268688.1"/>
    <property type="molecule type" value="Genomic_DNA"/>
</dbReference>
<feature type="compositionally biased region" description="Polar residues" evidence="18">
    <location>
        <begin position="439"/>
        <end position="457"/>
    </location>
</feature>
<feature type="transmembrane region" description="Helical" evidence="19">
    <location>
        <begin position="175"/>
        <end position="195"/>
    </location>
</feature>
<feature type="transmembrane region" description="Helical" evidence="19">
    <location>
        <begin position="408"/>
        <end position="427"/>
    </location>
</feature>
<dbReference type="Pfam" id="PF04922">
    <property type="entry name" value="DIE2_ALG10"/>
    <property type="match status" value="1"/>
</dbReference>
<accession>A0A5N6IQM9</accession>
<comment type="pathway">
    <text evidence="2">Protein modification; protein glycosylation.</text>
</comment>
<dbReference type="Pfam" id="PF06087">
    <property type="entry name" value="Tyr-DNA_phospho"/>
    <property type="match status" value="1"/>
</dbReference>
<feature type="site" description="Interaction with DNA" evidence="17">
    <location>
        <position position="1058"/>
    </location>
</feature>
<dbReference type="PANTHER" id="PTHR12989">
    <property type="entry name" value="ALPHA-1,2-GLUCOSYLTRANSFERASE ALG10"/>
    <property type="match status" value="1"/>
</dbReference>
<keyword evidence="6" id="KW-0328">Glycosyltransferase</keyword>
<keyword evidence="9" id="KW-0256">Endoplasmic reticulum</keyword>
<feature type="transmembrane region" description="Helical" evidence="19">
    <location>
        <begin position="277"/>
        <end position="296"/>
    </location>
</feature>
<keyword evidence="10 19" id="KW-1133">Transmembrane helix</keyword>
<dbReference type="Gene3D" id="3.30.870.10">
    <property type="entry name" value="Endonuclease Chain A"/>
    <property type="match status" value="2"/>
</dbReference>
<evidence type="ECO:0000256" key="5">
    <source>
        <dbReference type="ARBA" id="ARBA00018512"/>
    </source>
</evidence>
<comment type="subcellular location">
    <subcellularLocation>
        <location evidence="1">Endoplasmic reticulum membrane</location>
        <topology evidence="1">Multi-pass membrane protein</topology>
    </subcellularLocation>
</comment>
<dbReference type="CDD" id="cd09123">
    <property type="entry name" value="PLDc_Tdp1_2"/>
    <property type="match status" value="1"/>
</dbReference>
<name>A0A5N6IQM9_9EURO</name>
<reference evidence="20 21" key="1">
    <citation type="submission" date="2019-04" db="EMBL/GenBank/DDBJ databases">
        <title>Fungal friends and foes A comparative genomics study of 23 Aspergillus species from section Flavi.</title>
        <authorList>
            <consortium name="DOE Joint Genome Institute"/>
            <person name="Kjaerbolling I."/>
            <person name="Vesth T.C."/>
            <person name="Frisvad J.C."/>
            <person name="Nybo J.L."/>
            <person name="Theobald S."/>
            <person name="Kildgaard S."/>
            <person name="Petersen T.I."/>
            <person name="Kuo A."/>
            <person name="Sato A."/>
            <person name="Lyhne E.K."/>
            <person name="Kogle M.E."/>
            <person name="Wiebenga A."/>
            <person name="Kun R.S."/>
            <person name="Lubbers R.J."/>
            <person name="Makela M.R."/>
            <person name="Barry K."/>
            <person name="Chovatia M."/>
            <person name="Clum A."/>
            <person name="Daum C."/>
            <person name="Haridas S."/>
            <person name="He G."/>
            <person name="LaButti K."/>
            <person name="Lipzen A."/>
            <person name="Mondo S."/>
            <person name="Pangilinan J."/>
            <person name="Riley R."/>
            <person name="Salamov A."/>
            <person name="Simmons B.A."/>
            <person name="Magnuson J.K."/>
            <person name="Henrissat B."/>
            <person name="Mortensen U.H."/>
            <person name="Larsen T.O."/>
            <person name="De vries R.P."/>
            <person name="Grigoriev I.V."/>
            <person name="Machida M."/>
            <person name="Baker S.E."/>
            <person name="Andersen M.R."/>
        </authorList>
    </citation>
    <scope>NUCLEOTIDE SEQUENCE [LARGE SCALE GENOMIC DNA]</scope>
    <source>
        <strain evidence="20 21">CBS 117635</strain>
    </source>
</reference>
<feature type="transmembrane region" description="Helical" evidence="19">
    <location>
        <begin position="12"/>
        <end position="29"/>
    </location>
</feature>
<evidence type="ECO:0000256" key="9">
    <source>
        <dbReference type="ARBA" id="ARBA00022824"/>
    </source>
</evidence>
<dbReference type="AlphaFoldDB" id="A0A5N6IQM9"/>
<dbReference type="Proteomes" id="UP000326289">
    <property type="component" value="Unassembled WGS sequence"/>
</dbReference>
<evidence type="ECO:0000256" key="1">
    <source>
        <dbReference type="ARBA" id="ARBA00004477"/>
    </source>
</evidence>
<evidence type="ECO:0000256" key="11">
    <source>
        <dbReference type="ARBA" id="ARBA00023136"/>
    </source>
</evidence>
<feature type="region of interest" description="Disordered" evidence="18">
    <location>
        <begin position="437"/>
        <end position="477"/>
    </location>
</feature>
<feature type="transmembrane region" description="Helical" evidence="19">
    <location>
        <begin position="357"/>
        <end position="376"/>
    </location>
</feature>
<dbReference type="EC" id="2.4.1.256" evidence="4"/>
<dbReference type="UniPathway" id="UPA00378"/>
<keyword evidence="7" id="KW-0808">Transferase</keyword>
<evidence type="ECO:0000256" key="12">
    <source>
        <dbReference type="ARBA" id="ARBA00032069"/>
    </source>
</evidence>
<organism evidence="20 21">
    <name type="scientific">Aspergillus minisclerotigenes</name>
    <dbReference type="NCBI Taxonomy" id="656917"/>
    <lineage>
        <taxon>Eukaryota</taxon>
        <taxon>Fungi</taxon>
        <taxon>Dikarya</taxon>
        <taxon>Ascomycota</taxon>
        <taxon>Pezizomycotina</taxon>
        <taxon>Eurotiomycetes</taxon>
        <taxon>Eurotiomycetidae</taxon>
        <taxon>Eurotiales</taxon>
        <taxon>Aspergillaceae</taxon>
        <taxon>Aspergillus</taxon>
        <taxon>Aspergillus subgen. Circumdati</taxon>
    </lineage>
</organism>
<evidence type="ECO:0000256" key="6">
    <source>
        <dbReference type="ARBA" id="ARBA00022676"/>
    </source>
</evidence>
<protein>
    <recommendedName>
        <fullName evidence="5">Dol-P-Glc:Glc(2)Man(9)GlcNAc(2)-PP-Dol alpha-1,2-glucosyltransferase</fullName>
        <ecNumber evidence="4">2.4.1.256</ecNumber>
    </recommendedName>
    <alternativeName>
        <fullName evidence="12">Asparagine-linked glycosylation protein 10</fullName>
    </alternativeName>
</protein>
<gene>
    <name evidence="20" type="ORF">BDV30DRAFT_230505</name>
</gene>
<evidence type="ECO:0000256" key="18">
    <source>
        <dbReference type="SAM" id="MobiDB-lite"/>
    </source>
</evidence>
<feature type="transmembrane region" description="Helical" evidence="19">
    <location>
        <begin position="137"/>
        <end position="163"/>
    </location>
</feature>
<comment type="catalytic activity">
    <reaction evidence="14">
        <text>an alpha-D-Glc-(1-&gt;3)-alpha-D-Glc-(1-&gt;3)-alpha-D-Man-(1-&gt;2)-alpha-D-Man-(1-&gt;2)-alpha-D-Man-(1-&gt;3)-[alpha-D-Man-(1-&gt;2)-alpha-D-Man-(1-&gt;3)-[alpha-D-Man-(1-&gt;2)-alpha-D-Man-(1-&gt;6)]-alpha-D-Man-(1-&gt;6)]-beta-D-Man-(1-&gt;4)-beta-D-GlcNAc-(1-&gt;4)-alpha-D-GlcNAc-diphospho-di-trans,poly-cis-dolichol + a di-trans,poly-cis-dolichyl beta-D-glucosyl phosphate = a alpha-D-Glc-(1-&gt;2)-alpha-D-Glc-(1-&gt;3)-alpha-D-Glc-(1-&gt;3)-alpha-D-Man-(1-&gt;2)-alpha-D-Man-(1-&gt;2)-alpha-D-Man-(1-&gt;3)-[alpha-D-Man-(1-&gt;2)-alpha-D-Man-(1-&gt;3)-[alpha-D-Man-(1-&gt;2)-alpha-D-Man-(1-&gt;6)]-alpha-D-Man-(1-&gt;6)]-beta-D-Man-(1-&gt;4)-beta-D-GlcNAc-(1-&gt;4)-alpha-D-GlcNAc-diphospho-di-trans,poly-cis-dolichol + a di-trans,poly-cis-dolichyl phosphate + H(+)</text>
        <dbReference type="Rhea" id="RHEA:29543"/>
        <dbReference type="Rhea" id="RHEA-COMP:19498"/>
        <dbReference type="Rhea" id="RHEA-COMP:19502"/>
        <dbReference type="Rhea" id="RHEA-COMP:19512"/>
        <dbReference type="Rhea" id="RHEA-COMP:19522"/>
        <dbReference type="ChEBI" id="CHEBI:15378"/>
        <dbReference type="ChEBI" id="CHEBI:57525"/>
        <dbReference type="ChEBI" id="CHEBI:57683"/>
        <dbReference type="ChEBI" id="CHEBI:132522"/>
        <dbReference type="ChEBI" id="CHEBI:132523"/>
        <dbReference type="EC" id="2.4.1.256"/>
    </reaction>
    <physiologicalReaction direction="left-to-right" evidence="14">
        <dbReference type="Rhea" id="RHEA:29544"/>
    </physiologicalReaction>
</comment>
<evidence type="ECO:0000256" key="3">
    <source>
        <dbReference type="ARBA" id="ARBA00010600"/>
    </source>
</evidence>
<dbReference type="InterPro" id="IPR016900">
    <property type="entry name" value="Alg10"/>
</dbReference>
<sequence>MSAAQPQSGLALAARYAVPFILLSIPIWMNRVNAVVPEPYLDEAFHIPQAQAYWHHKWTHWDPKITTPPGLYLWSYLLCACALLLRGSPTELNAEALRSTNVAAAAIFLPLRLQTLLDSLRKERNTRPSGAWLSHTVLNICLFPPLFFFSGLYYTDILALLVVIEAYNWDLKRSAANASAGPTFAFILLGVAALAFRQTNIFWVAVFFGGLQVIRTLRKSSKTCQSPNVADIAKGGFKNELYDPPVSEASLADYFKTAISLGAAALGNLGQVVISSIPYVAILAAFGGFVLWNNGVVLGHKEFHTAGLHLPQMLYIWPYIFFFSWPILISPVVNMILPKASLPKFMHYGFSEKQIGIPKILTILAIVPVMLATVHYNTIVHPFTLADNRHYIFYVFRILLRTHPAVKYAATIVYFLCGWAVISAFGFSTSTPPPRFIQAPQSAPASKPSVQKGQKAQKQTDNKKQPSKKVAQPPKTRQLTPEAFAKIQEAIKQRQLQQPDAPRVSFVLVWLAATALSLITAPLVEPRYFIIPWVMWRLHLPRQPTPLIYREQRPQDAKEALHAKIATNFPLFLETFWFLVINAVTGYVFLYKGFEWPQEPGKIQRFMCSSNTNNKSTKESPPIQGLTSLHRSITPPSPPPRSQRRSQSQSQPQSQSTPPHPPKSPEEERNQKPKLIPSPFQLTHIRDLAASSDNNVDTVRLREILGDPMIRECWQFNYLHDVDFIMGQFDEDVRRLVEVKIVHGSWKRDAPNRVRIDEACSRYPNVEAIVAYMPEAFGTHHSKMMVLLRHDDLAQVVIHTANMIPGDWANMCQAVWRSPLLPLLKTDDRVEDLTLGSGARFKRDLLAYLSEYGPKKTGPLVEQLRKYDFGAIRAALVASVPSKQKIDDLDSQKKTLWGWPALKDIMRHIPTVQKTTKATTPHIVTQISSVATLGQTDKWLKDVLFASLSPASTSTRQPKYSIIFPTADEIRRSLNGYGSGGSIHLKLQSAAQQKQLQYMRPYLRHWAGDHDTAEPSHTSKQDAGRRRAAPHIKTYIRFSDAEKMDTIDWAMVTSANLSTQAWGATVNASEEVRICSWEIGIVVWPQLYVQDTESATMVPTFKRDTPEPLEDKDSETTPDTVIGLRMPYDLPLTPYTAHDTPWCATAQHLEPDWLGQTWTLD</sequence>
<keyword evidence="11 19" id="KW-0472">Membrane</keyword>
<dbReference type="CDD" id="cd09194">
    <property type="entry name" value="PLDc_yTdp1_1"/>
    <property type="match status" value="1"/>
</dbReference>
<comment type="similarity">
    <text evidence="3">Belongs to the ALG10 glucosyltransferase family.</text>
</comment>
<evidence type="ECO:0000256" key="7">
    <source>
        <dbReference type="ARBA" id="ARBA00022679"/>
    </source>
</evidence>
<evidence type="ECO:0000313" key="20">
    <source>
        <dbReference type="EMBL" id="KAB8268688.1"/>
    </source>
</evidence>
<feature type="region of interest" description="Disordered" evidence="18">
    <location>
        <begin position="607"/>
        <end position="673"/>
    </location>
</feature>
<dbReference type="GO" id="GO:0006281">
    <property type="term" value="P:DNA repair"/>
    <property type="evidence" value="ECO:0007669"/>
    <property type="project" value="InterPro"/>
</dbReference>
<feature type="active site" description="Nucleophile" evidence="15">
    <location>
        <position position="781"/>
    </location>
</feature>
<comment type="function">
    <text evidence="13">Dol-P-Glc:Glc(2)Man(9)GlcNAc(2)-PP-Dol alpha-1,2-glucosyltransferase that operates in the biosynthetic pathway of dolichol-linked oligosaccharides, the glycan precursors employed in protein asparagine (N)-glycosylation. The assembly of dolichol-linked oligosaccharides begins on the cytosolic side of the endoplasmic reticulum membrane and finishes in its lumen. The sequential addition of sugars to dolichol pyrophosphate produces dolichol-linked oligosaccharides containing fourteen sugars, including two GlcNAcs, nine mannoses and three glucoses. Once assembled, the oligosaccharide is transferred from the lipid to nascent proteins by oligosaccharyltransferases. In the lumen of the endoplasmic reticulum, adds the third and last glucose residue from dolichyl phosphate glucose (Dol-P-Glc) onto the lipid-linked oligosaccharide intermediate Glc(2)Man(9)GlcNAc(2)-PP-Dol to produce Glc(3)Man(9)GlcNAc(2)-PP-Dol.</text>
</comment>
<feature type="active site" description="Proton donor/acceptor" evidence="15">
    <location>
        <position position="1031"/>
    </location>
</feature>
<feature type="transmembrane region" description="Helical" evidence="19">
    <location>
        <begin position="100"/>
        <end position="117"/>
    </location>
</feature>
<dbReference type="FunFam" id="3.30.870.10:FF:000038">
    <property type="entry name" value="Probable tyrosyl-DNA phosphodiesterase"/>
    <property type="match status" value="1"/>
</dbReference>
<feature type="transmembrane region" description="Helical" evidence="19">
    <location>
        <begin position="201"/>
        <end position="217"/>
    </location>
</feature>
<evidence type="ECO:0000313" key="21">
    <source>
        <dbReference type="Proteomes" id="UP000326289"/>
    </source>
</evidence>
<evidence type="ECO:0000256" key="13">
    <source>
        <dbReference type="ARBA" id="ARBA00044727"/>
    </source>
</evidence>
<dbReference type="InterPro" id="IPR010347">
    <property type="entry name" value="Tdp1"/>
</dbReference>
<evidence type="ECO:0000256" key="4">
    <source>
        <dbReference type="ARBA" id="ARBA00011967"/>
    </source>
</evidence>
<feature type="binding site" evidence="16">
    <location>
        <position position="783"/>
    </location>
    <ligand>
        <name>substrate</name>
    </ligand>
</feature>
<feature type="transmembrane region" description="Helical" evidence="19">
    <location>
        <begin position="504"/>
        <end position="524"/>
    </location>
</feature>
<evidence type="ECO:0000256" key="15">
    <source>
        <dbReference type="PIRSR" id="PIRSR610347-1"/>
    </source>
</evidence>
<keyword evidence="8 19" id="KW-0812">Transmembrane</keyword>
<evidence type="ECO:0000256" key="16">
    <source>
        <dbReference type="PIRSR" id="PIRSR610347-2"/>
    </source>
</evidence>
<dbReference type="GO" id="GO:0005789">
    <property type="term" value="C:endoplasmic reticulum membrane"/>
    <property type="evidence" value="ECO:0007669"/>
    <property type="project" value="UniProtKB-SubCell"/>
</dbReference>
<evidence type="ECO:0000256" key="14">
    <source>
        <dbReference type="ARBA" id="ARBA00048064"/>
    </source>
</evidence>
<dbReference type="GO" id="GO:0005634">
    <property type="term" value="C:nucleus"/>
    <property type="evidence" value="ECO:0007669"/>
    <property type="project" value="InterPro"/>
</dbReference>
<dbReference type="GO" id="GO:0006488">
    <property type="term" value="P:dolichol-linked oligosaccharide biosynthetic process"/>
    <property type="evidence" value="ECO:0007669"/>
    <property type="project" value="InterPro"/>
</dbReference>
<keyword evidence="21" id="KW-1185">Reference proteome</keyword>
<feature type="binding site" evidence="16">
    <location>
        <position position="1033"/>
    </location>
    <ligand>
        <name>substrate</name>
    </ligand>
</feature>
<dbReference type="GO" id="GO:0106073">
    <property type="term" value="F:dolichyl pyrophosphate Glc2Man9GlcNAc2 alpha-1,2-glucosyltransferase activity"/>
    <property type="evidence" value="ECO:0007669"/>
    <property type="project" value="UniProtKB-EC"/>
</dbReference>
<feature type="transmembrane region" description="Helical" evidence="19">
    <location>
        <begin position="71"/>
        <end position="88"/>
    </location>
</feature>
<feature type="compositionally biased region" description="Low complexity" evidence="18">
    <location>
        <begin position="645"/>
        <end position="657"/>
    </location>
</feature>
<dbReference type="PANTHER" id="PTHR12989:SF10">
    <property type="entry name" value="DOL-P-GLC:GLC(2)MAN(9)GLCNAC(2)-PP-DOL ALPHA-1,2-GLUCOSYLTRANSFERASE-RELATED"/>
    <property type="match status" value="1"/>
</dbReference>
<evidence type="ECO:0000256" key="2">
    <source>
        <dbReference type="ARBA" id="ARBA00004922"/>
    </source>
</evidence>
<evidence type="ECO:0000256" key="17">
    <source>
        <dbReference type="PIRSR" id="PIRSR610347-3"/>
    </source>
</evidence>
<evidence type="ECO:0000256" key="19">
    <source>
        <dbReference type="SAM" id="Phobius"/>
    </source>
</evidence>
<evidence type="ECO:0000256" key="8">
    <source>
        <dbReference type="ARBA" id="ARBA00022692"/>
    </source>
</evidence>
<dbReference type="GO" id="GO:0008081">
    <property type="term" value="F:phosphoric diester hydrolase activity"/>
    <property type="evidence" value="ECO:0007669"/>
    <property type="project" value="InterPro"/>
</dbReference>
<dbReference type="SUPFAM" id="SSF56024">
    <property type="entry name" value="Phospholipase D/nuclease"/>
    <property type="match status" value="2"/>
</dbReference>